<protein>
    <submittedName>
        <fullName evidence="3">Membrane integrity-associated transporter subunit PqiC</fullName>
    </submittedName>
</protein>
<comment type="caution">
    <text evidence="3">The sequence shown here is derived from an EMBL/GenBank/DDBJ whole genome shotgun (WGS) entry which is preliminary data.</text>
</comment>
<dbReference type="PROSITE" id="PS51257">
    <property type="entry name" value="PROKAR_LIPOPROTEIN"/>
    <property type="match status" value="1"/>
</dbReference>
<gene>
    <name evidence="3" type="ORF">E2I14_10720</name>
</gene>
<evidence type="ECO:0000256" key="1">
    <source>
        <dbReference type="SAM" id="SignalP"/>
    </source>
</evidence>
<dbReference type="EMBL" id="SMYL01000004">
    <property type="protein sequence ID" value="TDK66055.1"/>
    <property type="molecule type" value="Genomic_DNA"/>
</dbReference>
<dbReference type="Gene3D" id="3.40.50.10610">
    <property type="entry name" value="ABC-type transport auxiliary lipoprotein component"/>
    <property type="match status" value="1"/>
</dbReference>
<dbReference type="Pfam" id="PF03886">
    <property type="entry name" value="ABC_trans_aux"/>
    <property type="match status" value="1"/>
</dbReference>
<evidence type="ECO:0000259" key="2">
    <source>
        <dbReference type="Pfam" id="PF03886"/>
    </source>
</evidence>
<dbReference type="RefSeq" id="WP_133328267.1">
    <property type="nucleotide sequence ID" value="NZ_SMYL01000004.1"/>
</dbReference>
<evidence type="ECO:0000313" key="3">
    <source>
        <dbReference type="EMBL" id="TDK66055.1"/>
    </source>
</evidence>
<name>A0A4R5W1P3_9BURK</name>
<organism evidence="3 4">
    <name type="scientific">Sapientia aquatica</name>
    <dbReference type="NCBI Taxonomy" id="1549640"/>
    <lineage>
        <taxon>Bacteria</taxon>
        <taxon>Pseudomonadati</taxon>
        <taxon>Pseudomonadota</taxon>
        <taxon>Betaproteobacteria</taxon>
        <taxon>Burkholderiales</taxon>
        <taxon>Oxalobacteraceae</taxon>
        <taxon>Sapientia</taxon>
    </lineage>
</organism>
<proteinExistence type="predicted"/>
<dbReference type="SUPFAM" id="SSF159594">
    <property type="entry name" value="XCC0632-like"/>
    <property type="match status" value="1"/>
</dbReference>
<feature type="signal peptide" evidence="1">
    <location>
        <begin position="1"/>
        <end position="25"/>
    </location>
</feature>
<feature type="chain" id="PRO_5020476406" evidence="1">
    <location>
        <begin position="26"/>
        <end position="195"/>
    </location>
</feature>
<reference evidence="3 4" key="1">
    <citation type="submission" date="2019-03" db="EMBL/GenBank/DDBJ databases">
        <title>Sapientia aquatica gen. nov., sp. nov., isolated from a crater lake.</title>
        <authorList>
            <person name="Felfoldi T."/>
            <person name="Szabo A."/>
            <person name="Toth E."/>
            <person name="Schumann P."/>
            <person name="Keki Z."/>
            <person name="Marialigeti K."/>
            <person name="Mathe I."/>
        </authorList>
    </citation>
    <scope>NUCLEOTIDE SEQUENCE [LARGE SCALE GENOMIC DNA]</scope>
    <source>
        <strain evidence="3 4">SA-152</strain>
    </source>
</reference>
<sequence>MTIKRYYLITIAALALLASSGCGTVAPEQFYTLATAPTQAAPLNSTFNRDIVIMVSEIPEVINRPELAIFTSQSQLAILDNDRWAEPVKGAINNVLARNIGSALPASWVAKSTLDQKSNPIKVMVRIDAMDARLQDKVRLEASWVINDGDKKPARKGRLTLERKVDQNTKPIDIVNAWSDQLNQLSTAIAQDIIQ</sequence>
<evidence type="ECO:0000313" key="4">
    <source>
        <dbReference type="Proteomes" id="UP000294829"/>
    </source>
</evidence>
<dbReference type="AlphaFoldDB" id="A0A4R5W1P3"/>
<dbReference type="Proteomes" id="UP000294829">
    <property type="component" value="Unassembled WGS sequence"/>
</dbReference>
<dbReference type="InterPro" id="IPR005586">
    <property type="entry name" value="ABC_trans_aux"/>
</dbReference>
<keyword evidence="1" id="KW-0732">Signal</keyword>
<dbReference type="OrthoDB" id="1494661at2"/>
<feature type="domain" description="ABC-type transport auxiliary lipoprotein component" evidence="2">
    <location>
        <begin position="31"/>
        <end position="190"/>
    </location>
</feature>
<accession>A0A4R5W1P3</accession>
<keyword evidence="4" id="KW-1185">Reference proteome</keyword>